<feature type="chain" id="PRO_5003938289" evidence="2">
    <location>
        <begin position="32"/>
        <end position="146"/>
    </location>
</feature>
<name>K9WXL9_9NOST</name>
<dbReference type="STRING" id="56107.Cylst_2023"/>
<keyword evidence="2" id="KW-0732">Signal</keyword>
<proteinExistence type="predicted"/>
<keyword evidence="1" id="KW-0812">Transmembrane</keyword>
<evidence type="ECO:0000256" key="1">
    <source>
        <dbReference type="SAM" id="Phobius"/>
    </source>
</evidence>
<evidence type="ECO:0000313" key="4">
    <source>
        <dbReference type="Proteomes" id="UP000010475"/>
    </source>
</evidence>
<dbReference type="KEGG" id="csg:Cylst_2023"/>
<dbReference type="HOGENOM" id="CLU_1766116_0_0_3"/>
<keyword evidence="4" id="KW-1185">Reference proteome</keyword>
<dbReference type="Proteomes" id="UP000010475">
    <property type="component" value="Chromosome"/>
</dbReference>
<feature type="transmembrane region" description="Helical" evidence="1">
    <location>
        <begin position="41"/>
        <end position="66"/>
    </location>
</feature>
<feature type="signal peptide" evidence="2">
    <location>
        <begin position="1"/>
        <end position="31"/>
    </location>
</feature>
<evidence type="ECO:0000256" key="2">
    <source>
        <dbReference type="SAM" id="SignalP"/>
    </source>
</evidence>
<dbReference type="AlphaFoldDB" id="K9WXL9"/>
<evidence type="ECO:0000313" key="3">
    <source>
        <dbReference type="EMBL" id="AFZ24267.1"/>
    </source>
</evidence>
<sequence length="146" mass="15397">MAKFRARLQQTTAVGMTFFVSCSLFAPPANANPAILAPAAFCAGTAGIGCVIVGVVAIGGITYYVWEYGGGKRVIADADGNIRRIIDNPDNPGEVGIWEDPLDTASEPKAESICKARAAKLGASYTKRRDPVTRKWICVFTGGTGK</sequence>
<protein>
    <submittedName>
        <fullName evidence="3">Uncharacterized protein</fullName>
    </submittedName>
</protein>
<dbReference type="eggNOG" id="ENOG50309AB">
    <property type="taxonomic scope" value="Bacteria"/>
</dbReference>
<dbReference type="RefSeq" id="WP_015207522.1">
    <property type="nucleotide sequence ID" value="NC_019757.1"/>
</dbReference>
<dbReference type="PATRIC" id="fig|56107.3.peg.2244"/>
<dbReference type="EMBL" id="CP003642">
    <property type="protein sequence ID" value="AFZ24267.1"/>
    <property type="molecule type" value="Genomic_DNA"/>
</dbReference>
<organism evidence="3 4">
    <name type="scientific">Cylindrospermum stagnale PCC 7417</name>
    <dbReference type="NCBI Taxonomy" id="56107"/>
    <lineage>
        <taxon>Bacteria</taxon>
        <taxon>Bacillati</taxon>
        <taxon>Cyanobacteriota</taxon>
        <taxon>Cyanophyceae</taxon>
        <taxon>Nostocales</taxon>
        <taxon>Nostocaceae</taxon>
        <taxon>Cylindrospermum</taxon>
    </lineage>
</organism>
<reference evidence="3 4" key="1">
    <citation type="submission" date="2012-06" db="EMBL/GenBank/DDBJ databases">
        <title>Finished chromosome of genome of Cylindrospermum stagnale PCC 7417.</title>
        <authorList>
            <consortium name="US DOE Joint Genome Institute"/>
            <person name="Gugger M."/>
            <person name="Coursin T."/>
            <person name="Rippka R."/>
            <person name="Tandeau De Marsac N."/>
            <person name="Huntemann M."/>
            <person name="Wei C.-L."/>
            <person name="Han J."/>
            <person name="Detter J.C."/>
            <person name="Han C."/>
            <person name="Tapia R."/>
            <person name="Chen A."/>
            <person name="Kyrpides N."/>
            <person name="Mavromatis K."/>
            <person name="Markowitz V."/>
            <person name="Szeto E."/>
            <person name="Ivanova N."/>
            <person name="Pagani I."/>
            <person name="Pati A."/>
            <person name="Goodwin L."/>
            <person name="Nordberg H.P."/>
            <person name="Cantor M.N."/>
            <person name="Hua S.X."/>
            <person name="Woyke T."/>
            <person name="Kerfeld C.A."/>
        </authorList>
    </citation>
    <scope>NUCLEOTIDE SEQUENCE [LARGE SCALE GENOMIC DNA]</scope>
    <source>
        <strain evidence="3 4">PCC 7417</strain>
    </source>
</reference>
<dbReference type="OrthoDB" id="486473at2"/>
<keyword evidence="1" id="KW-1133">Transmembrane helix</keyword>
<accession>K9WXL9</accession>
<keyword evidence="1" id="KW-0472">Membrane</keyword>
<gene>
    <name evidence="3" type="ORF">Cylst_2023</name>
</gene>
<dbReference type="PROSITE" id="PS51257">
    <property type="entry name" value="PROKAR_LIPOPROTEIN"/>
    <property type="match status" value="1"/>
</dbReference>